<dbReference type="RefSeq" id="XP_001356556.2">
    <property type="nucleotide sequence ID" value="XM_001356520.4"/>
</dbReference>
<organism evidence="1 2">
    <name type="scientific">Drosophila pseudoobscura pseudoobscura</name>
    <name type="common">Fruit fly</name>
    <dbReference type="NCBI Taxonomy" id="46245"/>
    <lineage>
        <taxon>Eukaryota</taxon>
        <taxon>Metazoa</taxon>
        <taxon>Ecdysozoa</taxon>
        <taxon>Arthropoda</taxon>
        <taxon>Hexapoda</taxon>
        <taxon>Insecta</taxon>
        <taxon>Pterygota</taxon>
        <taxon>Neoptera</taxon>
        <taxon>Endopterygota</taxon>
        <taxon>Diptera</taxon>
        <taxon>Brachycera</taxon>
        <taxon>Muscomorpha</taxon>
        <taxon>Ephydroidea</taxon>
        <taxon>Drosophilidae</taxon>
        <taxon>Drosophila</taxon>
        <taxon>Sophophora</taxon>
    </lineage>
</organism>
<dbReference type="Bgee" id="FBgn0078868">
    <property type="expression patterns" value="Expressed in male reproductive system and 1 other cell type or tissue"/>
</dbReference>
<dbReference type="Proteomes" id="UP000001819">
    <property type="component" value="Chromosome 4"/>
</dbReference>
<dbReference type="STRING" id="46245.Q29MS3"/>
<evidence type="ECO:0000313" key="2">
    <source>
        <dbReference type="RefSeq" id="XP_001356556.2"/>
    </source>
</evidence>
<gene>
    <name evidence="2" type="primary">LOC4816785</name>
</gene>
<proteinExistence type="predicted"/>
<accession>A0A6I8UJK1</accession>
<dbReference type="OMA" id="DINCDVC"/>
<reference evidence="2" key="1">
    <citation type="submission" date="2025-08" db="UniProtKB">
        <authorList>
            <consortium name="RefSeq"/>
        </authorList>
    </citation>
    <scope>IDENTIFICATION</scope>
    <source>
        <strain evidence="2">MV-25-SWS-2005</strain>
        <tissue evidence="2">Whole body</tissue>
    </source>
</reference>
<dbReference type="AlphaFoldDB" id="Q29MS3"/>
<sequence>MYRWLCVVMIIKLVWAIFPPSTPPMLIWGLDTPPPQTIFKYMKTFDLVRMLKPIHKDYMIVVYLATELTAKDINCPSCYPMMSQILPVRFYSQVEKPIRALDHISRVSISPGLVWHVLPADGTEINLAKEIPCEIGRIHCFNFGDRNLPAHDATIAAVLDELKSCRVIHIYTAFEEESRALKRRRYYSTSSMRHSHNEDTNVVFTGDVGQKADPTKLTILRHELAIVGVLKIILAEEVKVGHEVHYNRTYVELKTGNESLQVGLVGSHGVNEGFVIVLNTHMGYMLIESLPVGGSWQITRIIFNINVTYYPRELIFFSLKNSLCCQSITAYSDEGARLSLYSFHLDVMTEASDSGFNPDYKPKPCWHCNKYISSVLSQSIFALGLLIFVLSVGFIMLWDIGRNRFVQNIHDPDLHIKTDN</sequence>
<name>Q29MS3_DROPS</name>
<dbReference type="GeneID" id="4816785"/>
<keyword evidence="1" id="KW-1185">Reference proteome</keyword>
<dbReference type="ExpressionAtlas" id="Q29MS3">
    <property type="expression patterns" value="baseline"/>
</dbReference>
<dbReference type="eggNOG" id="KOG3868">
    <property type="taxonomic scope" value="Eukaryota"/>
</dbReference>
<evidence type="ECO:0000313" key="1">
    <source>
        <dbReference type="Proteomes" id="UP000001819"/>
    </source>
</evidence>
<dbReference type="KEGG" id="dpo:4816785"/>
<dbReference type="InParanoid" id="Q29MS3"/>
<dbReference type="HOGENOM" id="CLU_662718_0_0_1"/>
<protein>
    <submittedName>
        <fullName evidence="2">Uncharacterized protein</fullName>
    </submittedName>
</protein>
<accession>Q29MS3</accession>